<dbReference type="AlphaFoldDB" id="A0A6A5QK70"/>
<dbReference type="EMBL" id="ML979136">
    <property type="protein sequence ID" value="KAF1915086.1"/>
    <property type="molecule type" value="Genomic_DNA"/>
</dbReference>
<name>A0A6A5QK70_AMPQU</name>
<evidence type="ECO:0000313" key="2">
    <source>
        <dbReference type="Proteomes" id="UP000800096"/>
    </source>
</evidence>
<keyword evidence="2" id="KW-1185">Reference proteome</keyword>
<proteinExistence type="predicted"/>
<gene>
    <name evidence="1" type="ORF">BDU57DRAFT_262335</name>
</gene>
<evidence type="ECO:0000313" key="1">
    <source>
        <dbReference type="EMBL" id="KAF1915086.1"/>
    </source>
</evidence>
<dbReference type="Proteomes" id="UP000800096">
    <property type="component" value="Unassembled WGS sequence"/>
</dbReference>
<protein>
    <submittedName>
        <fullName evidence="1">Uncharacterized protein</fullName>
    </submittedName>
</protein>
<organism evidence="1 2">
    <name type="scientific">Ampelomyces quisqualis</name>
    <name type="common">Powdery mildew agent</name>
    <dbReference type="NCBI Taxonomy" id="50730"/>
    <lineage>
        <taxon>Eukaryota</taxon>
        <taxon>Fungi</taxon>
        <taxon>Dikarya</taxon>
        <taxon>Ascomycota</taxon>
        <taxon>Pezizomycotina</taxon>
        <taxon>Dothideomycetes</taxon>
        <taxon>Pleosporomycetidae</taxon>
        <taxon>Pleosporales</taxon>
        <taxon>Pleosporineae</taxon>
        <taxon>Phaeosphaeriaceae</taxon>
        <taxon>Ampelomyces</taxon>
    </lineage>
</organism>
<accession>A0A6A5QK70</accession>
<sequence length="200" mass="22357">MTSNVTTVQRGEQGTWQSCAPLFLSGLATTWISDWLNTWYKRWLECWGTTQSGEARSVSCSMSAIMRAYNQQVGGDITTRLPFRAFGCAGKWSHDCLAMLLTSQSNHFESLSYTTRMSAQTSLRFLECIPLSGSMRLERSQRARSTGSRVRFVRPAMPRSSADAFGTATQDPHRLVSRNKCAAITLSCMTHKIPWPQSLA</sequence>
<reference evidence="1" key="1">
    <citation type="journal article" date="2020" name="Stud. Mycol.">
        <title>101 Dothideomycetes genomes: a test case for predicting lifestyles and emergence of pathogens.</title>
        <authorList>
            <person name="Haridas S."/>
            <person name="Albert R."/>
            <person name="Binder M."/>
            <person name="Bloem J."/>
            <person name="Labutti K."/>
            <person name="Salamov A."/>
            <person name="Andreopoulos B."/>
            <person name="Baker S."/>
            <person name="Barry K."/>
            <person name="Bills G."/>
            <person name="Bluhm B."/>
            <person name="Cannon C."/>
            <person name="Castanera R."/>
            <person name="Culley D."/>
            <person name="Daum C."/>
            <person name="Ezra D."/>
            <person name="Gonzalez J."/>
            <person name="Henrissat B."/>
            <person name="Kuo A."/>
            <person name="Liang C."/>
            <person name="Lipzen A."/>
            <person name="Lutzoni F."/>
            <person name="Magnuson J."/>
            <person name="Mondo S."/>
            <person name="Nolan M."/>
            <person name="Ohm R."/>
            <person name="Pangilinan J."/>
            <person name="Park H.-J."/>
            <person name="Ramirez L."/>
            <person name="Alfaro M."/>
            <person name="Sun H."/>
            <person name="Tritt A."/>
            <person name="Yoshinaga Y."/>
            <person name="Zwiers L.-H."/>
            <person name="Turgeon B."/>
            <person name="Goodwin S."/>
            <person name="Spatafora J."/>
            <person name="Crous P."/>
            <person name="Grigoriev I."/>
        </authorList>
    </citation>
    <scope>NUCLEOTIDE SEQUENCE</scope>
    <source>
        <strain evidence="1">HMLAC05119</strain>
    </source>
</reference>